<comment type="caution">
    <text evidence="2">The sequence shown here is derived from an EMBL/GenBank/DDBJ whole genome shotgun (WGS) entry which is preliminary data.</text>
</comment>
<sequence>MGYCISMLSQTFGGTDQTIIPIYNNLSNIEGNKKYTQDFYKDVEGNPYIFKNFVLSEIVGIKTKMMLRYNAYDDVIEVQKAPNEIYTISKDPLYNTFLMNNNQFKLRLVNLENNSSEPSYLYLFELLNKNNLSLLRRDKIDFIEGRIPRTSFELGNKPKFTSVKYSYYLETKDKKIVAFPESKAKLLLMYPQQESEITKFIKANSISLSREKDLITLTNFLSTIQ</sequence>
<evidence type="ECO:0000313" key="4">
    <source>
        <dbReference type="Proteomes" id="UP000321392"/>
    </source>
</evidence>
<reference evidence="1 3" key="2">
    <citation type="submission" date="2018-07" db="EMBL/GenBank/DDBJ databases">
        <title>Genomic Encyclopedia of Type Strains, Phase IV (KMG-IV): sequencing the most valuable type-strain genomes for metagenomic binning, comparative biology and taxonomic classification.</title>
        <authorList>
            <person name="Goeker M."/>
        </authorList>
    </citation>
    <scope>NUCLEOTIDE SEQUENCE [LARGE SCALE GENOMIC DNA]</scope>
    <source>
        <strain evidence="1 3">DSM 19728</strain>
    </source>
</reference>
<evidence type="ECO:0000313" key="3">
    <source>
        <dbReference type="Proteomes" id="UP000254518"/>
    </source>
</evidence>
<keyword evidence="3" id="KW-1185">Reference proteome</keyword>
<organism evidence="2 4">
    <name type="scientific">Flavobacterium glaciei</name>
    <dbReference type="NCBI Taxonomy" id="386300"/>
    <lineage>
        <taxon>Bacteria</taxon>
        <taxon>Pseudomonadati</taxon>
        <taxon>Bacteroidota</taxon>
        <taxon>Flavobacteriia</taxon>
        <taxon>Flavobacteriales</taxon>
        <taxon>Flavobacteriaceae</taxon>
        <taxon>Flavobacterium</taxon>
    </lineage>
</organism>
<evidence type="ECO:0000313" key="1">
    <source>
        <dbReference type="EMBL" id="RDI50341.1"/>
    </source>
</evidence>
<proteinExistence type="predicted"/>
<protein>
    <submittedName>
        <fullName evidence="2">Uncharacterized protein</fullName>
    </submittedName>
</protein>
<dbReference type="EMBL" id="QQBA01000017">
    <property type="protein sequence ID" value="RDI50341.1"/>
    <property type="molecule type" value="Genomic_DNA"/>
</dbReference>
<evidence type="ECO:0000313" key="2">
    <source>
        <dbReference type="EMBL" id="TWI44624.1"/>
    </source>
</evidence>
<dbReference type="AlphaFoldDB" id="A0A562PJK8"/>
<reference evidence="2 4" key="1">
    <citation type="journal article" date="2015" name="Stand. Genomic Sci.">
        <title>Genomic Encyclopedia of Bacterial and Archaeal Type Strains, Phase III: the genomes of soil and plant-associated and newly described type strains.</title>
        <authorList>
            <person name="Whitman W.B."/>
            <person name="Woyke T."/>
            <person name="Klenk H.P."/>
            <person name="Zhou Y."/>
            <person name="Lilburn T.G."/>
            <person name="Beck B.J."/>
            <person name="De Vos P."/>
            <person name="Vandamme P."/>
            <person name="Eisen J.A."/>
            <person name="Garrity G."/>
            <person name="Hugenholtz P."/>
            <person name="Kyrpides N.C."/>
        </authorList>
    </citation>
    <scope>NUCLEOTIDE SEQUENCE [LARGE SCALE GENOMIC DNA]</scope>
    <source>
        <strain evidence="2 4">CGMCC 1.5380</strain>
    </source>
</reference>
<name>A0A562PJK8_9FLAO</name>
<gene>
    <name evidence="1" type="ORF">DFR66_1171</name>
    <name evidence="2" type="ORF">IQ02_02513</name>
</gene>
<dbReference type="Proteomes" id="UP000321392">
    <property type="component" value="Unassembled WGS sequence"/>
</dbReference>
<accession>A0A562PJK8</accession>
<reference evidence="2" key="3">
    <citation type="submission" date="2019-07" db="EMBL/GenBank/DDBJ databases">
        <authorList>
            <person name="Whitman W."/>
            <person name="Huntemann M."/>
            <person name="Clum A."/>
            <person name="Pillay M."/>
            <person name="Palaniappan K."/>
            <person name="Varghese N."/>
            <person name="Mikhailova N."/>
            <person name="Stamatis D."/>
            <person name="Reddy T."/>
            <person name="Daum C."/>
            <person name="Shapiro N."/>
            <person name="Ivanova N."/>
            <person name="Kyrpides N."/>
            <person name="Woyke T."/>
        </authorList>
    </citation>
    <scope>NUCLEOTIDE SEQUENCE</scope>
    <source>
        <strain evidence="2">CGMCC 1.5380</strain>
    </source>
</reference>
<dbReference type="Proteomes" id="UP000254518">
    <property type="component" value="Unassembled WGS sequence"/>
</dbReference>
<dbReference type="EMBL" id="VLKX01000016">
    <property type="protein sequence ID" value="TWI44624.1"/>
    <property type="molecule type" value="Genomic_DNA"/>
</dbReference>